<evidence type="ECO:0000256" key="13">
    <source>
        <dbReference type="PIRNR" id="PIRNR001365"/>
    </source>
</evidence>
<keyword evidence="7 12" id="KW-0220">Diaminopimelate biosynthesis</keyword>
<keyword evidence="6 12" id="KW-0028">Amino-acid biosynthesis</keyword>
<keyword evidence="8 12" id="KW-0457">Lysine biosynthesis</keyword>
<dbReference type="EC" id="4.3.3.7" evidence="4 12"/>
<dbReference type="InterPro" id="IPR002220">
    <property type="entry name" value="DapA-like"/>
</dbReference>
<dbReference type="SMART" id="SM01130">
    <property type="entry name" value="DHDPS"/>
    <property type="match status" value="1"/>
</dbReference>
<evidence type="ECO:0000256" key="2">
    <source>
        <dbReference type="ARBA" id="ARBA00005120"/>
    </source>
</evidence>
<dbReference type="PRINTS" id="PR00146">
    <property type="entry name" value="DHPICSNTHASE"/>
</dbReference>
<dbReference type="KEGG" id="sna:Snas_4273"/>
<dbReference type="EMBL" id="CP001778">
    <property type="protein sequence ID" value="ADD43922.1"/>
    <property type="molecule type" value="Genomic_DNA"/>
</dbReference>
<dbReference type="OrthoDB" id="9782828at2"/>
<dbReference type="UniPathway" id="UPA00034">
    <property type="reaction ID" value="UER00017"/>
</dbReference>
<feature type="active site" description="Schiff-base intermediate with substrate" evidence="12 14">
    <location>
        <position position="170"/>
    </location>
</feature>
<dbReference type="HOGENOM" id="CLU_049343_7_1_11"/>
<organism evidence="16 17">
    <name type="scientific">Stackebrandtia nassauensis (strain DSM 44728 / CIP 108903 / NRRL B-16338 / NBRC 102104 / LLR-40K-21)</name>
    <dbReference type="NCBI Taxonomy" id="446470"/>
    <lineage>
        <taxon>Bacteria</taxon>
        <taxon>Bacillati</taxon>
        <taxon>Actinomycetota</taxon>
        <taxon>Actinomycetes</taxon>
        <taxon>Glycomycetales</taxon>
        <taxon>Glycomycetaceae</taxon>
        <taxon>Stackebrandtia</taxon>
    </lineage>
</organism>
<feature type="site" description="Part of a proton relay during catalysis" evidence="12">
    <location>
        <position position="53"/>
    </location>
</feature>
<dbReference type="GO" id="GO:0008840">
    <property type="term" value="F:4-hydroxy-tetrahydrodipicolinate synthase activity"/>
    <property type="evidence" value="ECO:0007669"/>
    <property type="project" value="UniProtKB-UniRule"/>
</dbReference>
<dbReference type="InterPro" id="IPR020625">
    <property type="entry name" value="Schiff_base-form_aldolases_AS"/>
</dbReference>
<keyword evidence="5 12" id="KW-0963">Cytoplasm</keyword>
<feature type="binding site" evidence="12 15">
    <location>
        <position position="54"/>
    </location>
    <ligand>
        <name>pyruvate</name>
        <dbReference type="ChEBI" id="CHEBI:15361"/>
    </ligand>
</feature>
<accession>D3Q2I9</accession>
<comment type="catalytic activity">
    <reaction evidence="11 12">
        <text>L-aspartate 4-semialdehyde + pyruvate = (2S,4S)-4-hydroxy-2,3,4,5-tetrahydrodipicolinate + H2O + H(+)</text>
        <dbReference type="Rhea" id="RHEA:34171"/>
        <dbReference type="ChEBI" id="CHEBI:15361"/>
        <dbReference type="ChEBI" id="CHEBI:15377"/>
        <dbReference type="ChEBI" id="CHEBI:15378"/>
        <dbReference type="ChEBI" id="CHEBI:67139"/>
        <dbReference type="ChEBI" id="CHEBI:537519"/>
        <dbReference type="EC" id="4.3.3.7"/>
    </reaction>
</comment>
<dbReference type="NCBIfam" id="TIGR00674">
    <property type="entry name" value="dapA"/>
    <property type="match status" value="1"/>
</dbReference>
<keyword evidence="17" id="KW-1185">Reference proteome</keyword>
<dbReference type="PANTHER" id="PTHR12128:SF66">
    <property type="entry name" value="4-HYDROXY-2-OXOGLUTARATE ALDOLASE, MITOCHONDRIAL"/>
    <property type="match status" value="1"/>
</dbReference>
<dbReference type="GO" id="GO:0005829">
    <property type="term" value="C:cytosol"/>
    <property type="evidence" value="ECO:0007669"/>
    <property type="project" value="TreeGrafter"/>
</dbReference>
<evidence type="ECO:0000256" key="14">
    <source>
        <dbReference type="PIRSR" id="PIRSR001365-1"/>
    </source>
</evidence>
<comment type="subunit">
    <text evidence="12">Homotetramer; dimer of dimers.</text>
</comment>
<evidence type="ECO:0000256" key="15">
    <source>
        <dbReference type="PIRSR" id="PIRSR001365-2"/>
    </source>
</evidence>
<proteinExistence type="inferred from homology"/>
<dbReference type="InterPro" id="IPR020624">
    <property type="entry name" value="Schiff_base-form_aldolases_CS"/>
</dbReference>
<dbReference type="InterPro" id="IPR005263">
    <property type="entry name" value="DapA"/>
</dbReference>
<protein>
    <recommendedName>
        <fullName evidence="4 12">4-hydroxy-tetrahydrodipicolinate synthase</fullName>
        <shortName evidence="12">HTPA synthase</shortName>
        <ecNumber evidence="4 12">4.3.3.7</ecNumber>
    </recommendedName>
</protein>
<dbReference type="Proteomes" id="UP000000844">
    <property type="component" value="Chromosome"/>
</dbReference>
<dbReference type="SUPFAM" id="SSF51569">
    <property type="entry name" value="Aldolase"/>
    <property type="match status" value="1"/>
</dbReference>
<keyword evidence="10 12" id="KW-0704">Schiff base</keyword>
<evidence type="ECO:0000256" key="12">
    <source>
        <dbReference type="HAMAP-Rule" id="MF_00418"/>
    </source>
</evidence>
<dbReference type="PANTHER" id="PTHR12128">
    <property type="entry name" value="DIHYDRODIPICOLINATE SYNTHASE"/>
    <property type="match status" value="1"/>
</dbReference>
<sequence>MTRQDANRPFGRLLTAMITPFHADGSLDVDGAKRLATYLVDEQRCDGLVVNGTTGESPTTTDEEKAAVVKAVVEAVGDRASVVAGAGTYDTAHSVKLIKRMEDAGAHGLLLVTPYYSRPLQDMLYRHFTTLADAASTPIMLYDIPPRSARELERDTIVKLAAHPRVVAVKDATQRLYDAQRKRVESGLPYYNGVDDINLAAYASGQVGAVSVIAHLVGKQLTEMFDAHDSGDVARARQISDDLLPAVWALQDSTQGLCAVKSALAARGLPAGPPRAPLYAAEPETSALIESLLKEAKIS</sequence>
<evidence type="ECO:0000256" key="1">
    <source>
        <dbReference type="ARBA" id="ARBA00003294"/>
    </source>
</evidence>
<comment type="caution">
    <text evidence="12">Was originally thought to be a dihydrodipicolinate synthase (DHDPS), catalyzing the condensation of (S)-aspartate-beta-semialdehyde [(S)-ASA] and pyruvate to dihydrodipicolinate (DHDP). However, it was shown in E.coli that the product of the enzymatic reaction is not dihydrodipicolinate but in fact (4S)-4-hydroxy-2,3,4,5-tetrahydro-(2S)-dipicolinic acid (HTPA), and that the consecutive dehydration reaction leading to DHDP is not spontaneous but catalyzed by DapB.</text>
</comment>
<name>D3Q2I9_STANL</name>
<dbReference type="PROSITE" id="PS00666">
    <property type="entry name" value="DHDPS_2"/>
    <property type="match status" value="1"/>
</dbReference>
<evidence type="ECO:0000256" key="8">
    <source>
        <dbReference type="ARBA" id="ARBA00023154"/>
    </source>
</evidence>
<evidence type="ECO:0000256" key="3">
    <source>
        <dbReference type="ARBA" id="ARBA00007592"/>
    </source>
</evidence>
<evidence type="ECO:0000256" key="7">
    <source>
        <dbReference type="ARBA" id="ARBA00022915"/>
    </source>
</evidence>
<dbReference type="eggNOG" id="COG0329">
    <property type="taxonomic scope" value="Bacteria"/>
</dbReference>
<evidence type="ECO:0000256" key="6">
    <source>
        <dbReference type="ARBA" id="ARBA00022605"/>
    </source>
</evidence>
<comment type="subcellular location">
    <subcellularLocation>
        <location evidence="12">Cytoplasm</location>
    </subcellularLocation>
</comment>
<evidence type="ECO:0000256" key="4">
    <source>
        <dbReference type="ARBA" id="ARBA00012086"/>
    </source>
</evidence>
<dbReference type="PROSITE" id="PS00665">
    <property type="entry name" value="DHDPS_1"/>
    <property type="match status" value="1"/>
</dbReference>
<evidence type="ECO:0000256" key="10">
    <source>
        <dbReference type="ARBA" id="ARBA00023270"/>
    </source>
</evidence>
<evidence type="ECO:0000313" key="17">
    <source>
        <dbReference type="Proteomes" id="UP000000844"/>
    </source>
</evidence>
<comment type="similarity">
    <text evidence="3 12 13">Belongs to the DapA family.</text>
</comment>
<gene>
    <name evidence="12" type="primary">dapA</name>
    <name evidence="16" type="ordered locus">Snas_4273</name>
</gene>
<dbReference type="PIRSF" id="PIRSF001365">
    <property type="entry name" value="DHDPS"/>
    <property type="match status" value="1"/>
</dbReference>
<feature type="binding site" evidence="12 15">
    <location>
        <position position="210"/>
    </location>
    <ligand>
        <name>pyruvate</name>
        <dbReference type="ChEBI" id="CHEBI:15361"/>
    </ligand>
</feature>
<dbReference type="Gene3D" id="3.20.20.70">
    <property type="entry name" value="Aldolase class I"/>
    <property type="match status" value="1"/>
</dbReference>
<evidence type="ECO:0000313" key="16">
    <source>
        <dbReference type="EMBL" id="ADD43922.1"/>
    </source>
</evidence>
<feature type="active site" description="Proton donor/acceptor" evidence="12 14">
    <location>
        <position position="142"/>
    </location>
</feature>
<dbReference type="STRING" id="446470.Snas_4273"/>
<dbReference type="RefSeq" id="WP_013019493.1">
    <property type="nucleotide sequence ID" value="NC_013947.1"/>
</dbReference>
<dbReference type="AlphaFoldDB" id="D3Q2I9"/>
<dbReference type="GO" id="GO:0009089">
    <property type="term" value="P:lysine biosynthetic process via diaminopimelate"/>
    <property type="evidence" value="ECO:0007669"/>
    <property type="project" value="UniProtKB-UniRule"/>
</dbReference>
<keyword evidence="9 12" id="KW-0456">Lyase</keyword>
<dbReference type="CDD" id="cd00950">
    <property type="entry name" value="DHDPS"/>
    <property type="match status" value="1"/>
</dbReference>
<evidence type="ECO:0000256" key="9">
    <source>
        <dbReference type="ARBA" id="ARBA00023239"/>
    </source>
</evidence>
<evidence type="ECO:0000256" key="5">
    <source>
        <dbReference type="ARBA" id="ARBA00022490"/>
    </source>
</evidence>
<evidence type="ECO:0000256" key="11">
    <source>
        <dbReference type="ARBA" id="ARBA00047836"/>
    </source>
</evidence>
<dbReference type="GO" id="GO:0019877">
    <property type="term" value="P:diaminopimelate biosynthetic process"/>
    <property type="evidence" value="ECO:0007669"/>
    <property type="project" value="UniProtKB-UniRule"/>
</dbReference>
<dbReference type="Pfam" id="PF00701">
    <property type="entry name" value="DHDPS"/>
    <property type="match status" value="1"/>
</dbReference>
<feature type="site" description="Part of a proton relay during catalysis" evidence="12">
    <location>
        <position position="116"/>
    </location>
</feature>
<reference evidence="16 17" key="1">
    <citation type="journal article" date="2009" name="Stand. Genomic Sci.">
        <title>Complete genome sequence of Stackebrandtia nassauensis type strain (LLR-40K-21).</title>
        <authorList>
            <person name="Munk C."/>
            <person name="Lapidus A."/>
            <person name="Copeland A."/>
            <person name="Jando M."/>
            <person name="Mayilraj S."/>
            <person name="Glavina Del Rio T."/>
            <person name="Nolan M."/>
            <person name="Chen F."/>
            <person name="Lucas S."/>
            <person name="Tice H."/>
            <person name="Cheng J.F."/>
            <person name="Han C."/>
            <person name="Detter J.C."/>
            <person name="Bruce D."/>
            <person name="Goodwin L."/>
            <person name="Chain P."/>
            <person name="Pitluck S."/>
            <person name="Goker M."/>
            <person name="Ovchinikova G."/>
            <person name="Pati A."/>
            <person name="Ivanova N."/>
            <person name="Mavromatis K."/>
            <person name="Chen A."/>
            <person name="Palaniappan K."/>
            <person name="Land M."/>
            <person name="Hauser L."/>
            <person name="Chang Y.J."/>
            <person name="Jeffries C.D."/>
            <person name="Bristow J."/>
            <person name="Eisen J.A."/>
            <person name="Markowitz V."/>
            <person name="Hugenholtz P."/>
            <person name="Kyrpides N.C."/>
            <person name="Klenk H.P."/>
        </authorList>
    </citation>
    <scope>NUCLEOTIDE SEQUENCE [LARGE SCALE GENOMIC DNA]</scope>
    <source>
        <strain evidence="17">DSM 44728 / CIP 108903 / NRRL B-16338 / NBRC 102104 / LLR-40K-21</strain>
    </source>
</reference>
<dbReference type="HAMAP" id="MF_00418">
    <property type="entry name" value="DapA"/>
    <property type="match status" value="1"/>
</dbReference>
<comment type="pathway">
    <text evidence="2 12">Amino-acid biosynthesis; L-lysine biosynthesis via DAP pathway; (S)-tetrahydrodipicolinate from L-aspartate: step 3/4.</text>
</comment>
<dbReference type="InterPro" id="IPR013785">
    <property type="entry name" value="Aldolase_TIM"/>
</dbReference>
<comment type="function">
    <text evidence="1 12">Catalyzes the condensation of (S)-aspartate-beta-semialdehyde [(S)-ASA] and pyruvate to 4-hydroxy-tetrahydrodipicolinate (HTPA).</text>
</comment>